<keyword evidence="2" id="KW-1185">Reference proteome</keyword>
<dbReference type="EMBL" id="CACSLK010034598">
    <property type="protein sequence ID" value="CAA0842786.1"/>
    <property type="molecule type" value="Genomic_DNA"/>
</dbReference>
<dbReference type="PANTHER" id="PTHR31723:SF10">
    <property type="entry name" value="PATHOGEN-RELATED PROTEIN"/>
    <property type="match status" value="1"/>
</dbReference>
<reference evidence="1" key="1">
    <citation type="submission" date="2019-12" db="EMBL/GenBank/DDBJ databases">
        <authorList>
            <person name="Scholes J."/>
        </authorList>
    </citation>
    <scope>NUCLEOTIDE SEQUENCE</scope>
</reference>
<dbReference type="Proteomes" id="UP001153555">
    <property type="component" value="Unassembled WGS sequence"/>
</dbReference>
<dbReference type="OrthoDB" id="65445at2759"/>
<comment type="caution">
    <text evidence="1">The sequence shown here is derived from an EMBL/GenBank/DDBJ whole genome shotgun (WGS) entry which is preliminary data.</text>
</comment>
<organism evidence="1 2">
    <name type="scientific">Striga hermonthica</name>
    <name type="common">Purple witchweed</name>
    <name type="synonym">Buchnera hermonthica</name>
    <dbReference type="NCBI Taxonomy" id="68872"/>
    <lineage>
        <taxon>Eukaryota</taxon>
        <taxon>Viridiplantae</taxon>
        <taxon>Streptophyta</taxon>
        <taxon>Embryophyta</taxon>
        <taxon>Tracheophyta</taxon>
        <taxon>Spermatophyta</taxon>
        <taxon>Magnoliopsida</taxon>
        <taxon>eudicotyledons</taxon>
        <taxon>Gunneridae</taxon>
        <taxon>Pentapetalae</taxon>
        <taxon>asterids</taxon>
        <taxon>lamiids</taxon>
        <taxon>Lamiales</taxon>
        <taxon>Orobanchaceae</taxon>
        <taxon>Buchnereae</taxon>
        <taxon>Striga</taxon>
    </lineage>
</organism>
<dbReference type="AlphaFoldDB" id="A0A9N7RR87"/>
<sequence>MASDKHKAYLNDDDVKNNNWRFGSPPNYDVVDKLFEQGRTKIWAPGSLEEKVQNIVKTWEMEMFHKVNFDDHKSVDPIKYRFNLNEHPHWFNGDAFKRQRGVQRDVVHPFSVQAADRRKDPPAGSVLISSPTALPVPVLLHRAQQRRPQAQILAVFRRVSARGISGVGHECRACRWERDAGACEKRFGFSGVFESGSRNGYRDSGDLTQMGVWVELAGTEFGVVPLDVPMPANIYLVNDGRICP</sequence>
<name>A0A9N7RR87_STRHE</name>
<gene>
    <name evidence="1" type="ORF">SHERM_08641</name>
</gene>
<evidence type="ECO:0000313" key="1">
    <source>
        <dbReference type="EMBL" id="CAA0842786.1"/>
    </source>
</evidence>
<evidence type="ECO:0000313" key="2">
    <source>
        <dbReference type="Proteomes" id="UP001153555"/>
    </source>
</evidence>
<dbReference type="PANTHER" id="PTHR31723">
    <property type="entry name" value="PATHOGENESIS-RELATED FAMILY PROTEIN"/>
    <property type="match status" value="1"/>
</dbReference>
<dbReference type="InterPro" id="IPR053218">
    <property type="entry name" value="Pathogen-related_defense"/>
</dbReference>
<accession>A0A9N7RR87</accession>
<proteinExistence type="predicted"/>
<protein>
    <submittedName>
        <fullName evidence="1">Pathogenesis-related family protein</fullName>
    </submittedName>
</protein>